<comment type="similarity">
    <text evidence="2 6">Belongs to the zinc-containing alcohol dehydrogenase family.</text>
</comment>
<evidence type="ECO:0000256" key="6">
    <source>
        <dbReference type="RuleBase" id="RU361277"/>
    </source>
</evidence>
<accession>A0A1U9Z1U9</accession>
<keyword evidence="5 9" id="KW-0560">Oxidoreductase</keyword>
<keyword evidence="4 6" id="KW-0862">Zinc</keyword>
<dbReference type="Proteomes" id="UP000191135">
    <property type="component" value="Chromosome"/>
</dbReference>
<dbReference type="OrthoDB" id="9809185at2"/>
<dbReference type="SUPFAM" id="SSF51735">
    <property type="entry name" value="NAD(P)-binding Rossmann-fold domains"/>
    <property type="match status" value="1"/>
</dbReference>
<dbReference type="InterPro" id="IPR013149">
    <property type="entry name" value="ADH-like_C"/>
</dbReference>
<evidence type="ECO:0000256" key="2">
    <source>
        <dbReference type="ARBA" id="ARBA00008072"/>
    </source>
</evidence>
<dbReference type="GO" id="GO:0008270">
    <property type="term" value="F:zinc ion binding"/>
    <property type="evidence" value="ECO:0007669"/>
    <property type="project" value="InterPro"/>
</dbReference>
<evidence type="ECO:0000256" key="5">
    <source>
        <dbReference type="ARBA" id="ARBA00023002"/>
    </source>
</evidence>
<organism evidence="9 10">
    <name type="scientific">Martelella mediterranea DSM 17316</name>
    <dbReference type="NCBI Taxonomy" id="1122214"/>
    <lineage>
        <taxon>Bacteria</taxon>
        <taxon>Pseudomonadati</taxon>
        <taxon>Pseudomonadota</taxon>
        <taxon>Alphaproteobacteria</taxon>
        <taxon>Hyphomicrobiales</taxon>
        <taxon>Aurantimonadaceae</taxon>
        <taxon>Martelella</taxon>
    </lineage>
</organism>
<dbReference type="KEGG" id="mmed:Mame_02333"/>
<dbReference type="Pfam" id="PF08240">
    <property type="entry name" value="ADH_N"/>
    <property type="match status" value="1"/>
</dbReference>
<gene>
    <name evidence="9" type="primary">idnD_2</name>
    <name evidence="9" type="ORF">Mame_02333</name>
</gene>
<evidence type="ECO:0000256" key="1">
    <source>
        <dbReference type="ARBA" id="ARBA00001947"/>
    </source>
</evidence>
<proteinExistence type="inferred from homology"/>
<comment type="cofactor">
    <cofactor evidence="1 6">
        <name>Zn(2+)</name>
        <dbReference type="ChEBI" id="CHEBI:29105"/>
    </cofactor>
</comment>
<dbReference type="CDD" id="cd08232">
    <property type="entry name" value="idonate-5-DH"/>
    <property type="match status" value="1"/>
</dbReference>
<evidence type="ECO:0000313" key="9">
    <source>
        <dbReference type="EMBL" id="AQZ51666.1"/>
    </source>
</evidence>
<dbReference type="Pfam" id="PF00107">
    <property type="entry name" value="ADH_zinc_N"/>
    <property type="match status" value="1"/>
</dbReference>
<reference evidence="9 10" key="1">
    <citation type="submission" date="2017-03" db="EMBL/GenBank/DDBJ databases">
        <title>Foreign affairs: Plasmid Transfer between Roseobacters and Rhizobia.</title>
        <authorList>
            <person name="Bartling P."/>
            <person name="Bunk B."/>
            <person name="Overmann J."/>
            <person name="Brinkmann H."/>
            <person name="Petersen J."/>
        </authorList>
    </citation>
    <scope>NUCLEOTIDE SEQUENCE [LARGE SCALE GENOMIC DNA]</scope>
    <source>
        <strain evidence="9 10">MACL11</strain>
    </source>
</reference>
<dbReference type="Gene3D" id="3.40.50.720">
    <property type="entry name" value="NAD(P)-binding Rossmann-like Domain"/>
    <property type="match status" value="1"/>
</dbReference>
<feature type="domain" description="Alcohol dehydrogenase-like C-terminal" evidence="7">
    <location>
        <begin position="182"/>
        <end position="301"/>
    </location>
</feature>
<dbReference type="PANTHER" id="PTHR43161">
    <property type="entry name" value="SORBITOL DEHYDROGENASE"/>
    <property type="match status" value="1"/>
</dbReference>
<keyword evidence="10" id="KW-1185">Reference proteome</keyword>
<dbReference type="SUPFAM" id="SSF50129">
    <property type="entry name" value="GroES-like"/>
    <property type="match status" value="1"/>
</dbReference>
<feature type="domain" description="Alcohol dehydrogenase-like N-terminal" evidence="8">
    <location>
        <begin position="27"/>
        <end position="143"/>
    </location>
</feature>
<keyword evidence="3 6" id="KW-0479">Metal-binding</keyword>
<dbReference type="PANTHER" id="PTHR43161:SF9">
    <property type="entry name" value="SORBITOL DEHYDROGENASE"/>
    <property type="match status" value="1"/>
</dbReference>
<evidence type="ECO:0000259" key="7">
    <source>
        <dbReference type="Pfam" id="PF00107"/>
    </source>
</evidence>
<sequence length="386" mass="41307">MLKDQAIVVHAAKDLRSETRDLVPLVAGEVRLEMAWGGICGSDLHFYRHGGTGVAKLRQPMVLGHELSGRVCETGQDIRGFAVGDAVVVHPARVCGQCHGCLSGREQLCEDVRFLGSAARMPHCDGGFRRFLTVEATQLRRVPEGLPLDIAALTEPLAVALHAIARAGDVAGRAVLVMGAGPIGALLVAALRLKGAARIVAADISDFPLALARRVGADETWNMTRTAPEDMFDIVFEATGVADGLSAAMQRARRGGVVAKVGIFAPGLVPAPLSLVVGREIDFKGCWRFGSEFDEALEMLAEHSAQFGNLVTHRFSVDDYRCAFETASDRTRAMKVLLDLAVANKGLEVRADTSSSRWGEKPTWRLLPCGACPAGNFRLTLTFGPS</sequence>
<dbReference type="EC" id="1.1.1.264" evidence="9"/>
<evidence type="ECO:0000256" key="4">
    <source>
        <dbReference type="ARBA" id="ARBA00022833"/>
    </source>
</evidence>
<dbReference type="InterPro" id="IPR011032">
    <property type="entry name" value="GroES-like_sf"/>
</dbReference>
<name>A0A1U9Z1U9_9HYPH</name>
<evidence type="ECO:0000259" key="8">
    <source>
        <dbReference type="Pfam" id="PF08240"/>
    </source>
</evidence>
<dbReference type="PROSITE" id="PS00059">
    <property type="entry name" value="ADH_ZINC"/>
    <property type="match status" value="1"/>
</dbReference>
<dbReference type="EMBL" id="CP020330">
    <property type="protein sequence ID" value="AQZ51666.1"/>
    <property type="molecule type" value="Genomic_DNA"/>
</dbReference>
<dbReference type="RefSeq" id="WP_018063738.1">
    <property type="nucleotide sequence ID" value="NZ_AQWH01000004.1"/>
</dbReference>
<dbReference type="InterPro" id="IPR036291">
    <property type="entry name" value="NAD(P)-bd_dom_sf"/>
</dbReference>
<protein>
    <submittedName>
        <fullName evidence="9">L-idonate 5-dehydrogenase</fullName>
        <ecNumber evidence="9">1.1.1.264</ecNumber>
    </submittedName>
</protein>
<dbReference type="GO" id="GO:0050572">
    <property type="term" value="F:L-idonate 5-dehydrogenase [NAD(P)+] activity"/>
    <property type="evidence" value="ECO:0007669"/>
    <property type="project" value="UniProtKB-EC"/>
</dbReference>
<dbReference type="InterPro" id="IPR013154">
    <property type="entry name" value="ADH-like_N"/>
</dbReference>
<evidence type="ECO:0000313" key="10">
    <source>
        <dbReference type="Proteomes" id="UP000191135"/>
    </source>
</evidence>
<dbReference type="eggNOG" id="COG1063">
    <property type="taxonomic scope" value="Bacteria"/>
</dbReference>
<dbReference type="InterPro" id="IPR002328">
    <property type="entry name" value="ADH_Zn_CS"/>
</dbReference>
<dbReference type="STRING" id="1122214.Mame_02333"/>
<dbReference type="Gene3D" id="3.90.180.10">
    <property type="entry name" value="Medium-chain alcohol dehydrogenases, catalytic domain"/>
    <property type="match status" value="1"/>
</dbReference>
<evidence type="ECO:0000256" key="3">
    <source>
        <dbReference type="ARBA" id="ARBA00022723"/>
    </source>
</evidence>
<dbReference type="AlphaFoldDB" id="A0A1U9Z1U9"/>